<dbReference type="GO" id="GO:0003700">
    <property type="term" value="F:DNA-binding transcription factor activity"/>
    <property type="evidence" value="ECO:0007669"/>
    <property type="project" value="InterPro"/>
</dbReference>
<name>A0A6S7D8X1_9BURK</name>
<dbReference type="PROSITE" id="PS50931">
    <property type="entry name" value="HTH_LYSR"/>
    <property type="match status" value="1"/>
</dbReference>
<dbReference type="Proteomes" id="UP000494117">
    <property type="component" value="Unassembled WGS sequence"/>
</dbReference>
<dbReference type="Gene3D" id="3.40.190.10">
    <property type="entry name" value="Periplasmic binding protein-like II"/>
    <property type="match status" value="2"/>
</dbReference>
<dbReference type="FunFam" id="1.10.10.10:FF:000001">
    <property type="entry name" value="LysR family transcriptional regulator"/>
    <property type="match status" value="1"/>
</dbReference>
<keyword evidence="4" id="KW-0804">Transcription</keyword>
<organism evidence="6 7">
    <name type="scientific">Achromobacter anxifer</name>
    <dbReference type="NCBI Taxonomy" id="1287737"/>
    <lineage>
        <taxon>Bacteria</taxon>
        <taxon>Pseudomonadati</taxon>
        <taxon>Pseudomonadota</taxon>
        <taxon>Betaproteobacteria</taxon>
        <taxon>Burkholderiales</taxon>
        <taxon>Alcaligenaceae</taxon>
        <taxon>Achromobacter</taxon>
    </lineage>
</organism>
<dbReference type="PANTHER" id="PTHR30346:SF28">
    <property type="entry name" value="HTH-TYPE TRANSCRIPTIONAL REGULATOR CYNR"/>
    <property type="match status" value="1"/>
</dbReference>
<dbReference type="GO" id="GO:0032993">
    <property type="term" value="C:protein-DNA complex"/>
    <property type="evidence" value="ECO:0007669"/>
    <property type="project" value="TreeGrafter"/>
</dbReference>
<keyword evidence="2" id="KW-0805">Transcription regulation</keyword>
<dbReference type="InterPro" id="IPR036388">
    <property type="entry name" value="WH-like_DNA-bd_sf"/>
</dbReference>
<evidence type="ECO:0000256" key="2">
    <source>
        <dbReference type="ARBA" id="ARBA00023015"/>
    </source>
</evidence>
<dbReference type="InterPro" id="IPR036390">
    <property type="entry name" value="WH_DNA-bd_sf"/>
</dbReference>
<evidence type="ECO:0000313" key="6">
    <source>
        <dbReference type="EMBL" id="CAB3871846.1"/>
    </source>
</evidence>
<dbReference type="PANTHER" id="PTHR30346">
    <property type="entry name" value="TRANSCRIPTIONAL DUAL REGULATOR HCAR-RELATED"/>
    <property type="match status" value="1"/>
</dbReference>
<dbReference type="Gene3D" id="1.10.10.10">
    <property type="entry name" value="Winged helix-like DNA-binding domain superfamily/Winged helix DNA-binding domain"/>
    <property type="match status" value="1"/>
</dbReference>
<proteinExistence type="inferred from homology"/>
<sequence>MDFRQLRQFVVLATELNYRKAAARLHMTQPPLSVAIKRLETEIGADLFERDRLGVRLTVAGGAFLREAKRLLDGADAALQAARDAAEGRKGTLRVCAVPSAALALLPRVLPAFAQRFPHIRLRLTSGSTVGILAALQRGELDAAFLVPPASGVPGIAMTALPREPLALAVPANHRVAGMRCARLSDLTDDALVTLAHSDSPGFAGEILAACQRAGFHPRVLQESSHALISLPLIAAGLGVAIVPAALRRIAIDNVAYVDLADESGMPLSYAMALAAHAESMNPAVRWFIDTAREVLGAQAEPDPPSVRRAGKNG</sequence>
<keyword evidence="3" id="KW-0238">DNA-binding</keyword>
<dbReference type="InterPro" id="IPR005119">
    <property type="entry name" value="LysR_subst-bd"/>
</dbReference>
<keyword evidence="7" id="KW-1185">Reference proteome</keyword>
<accession>A0A6S7D8X1</accession>
<dbReference type="GO" id="GO:0003677">
    <property type="term" value="F:DNA binding"/>
    <property type="evidence" value="ECO:0007669"/>
    <property type="project" value="UniProtKB-KW"/>
</dbReference>
<gene>
    <name evidence="6" type="primary">benM_3</name>
    <name evidence="6" type="ORF">LMG26858_02770</name>
</gene>
<evidence type="ECO:0000256" key="4">
    <source>
        <dbReference type="ARBA" id="ARBA00023163"/>
    </source>
</evidence>
<dbReference type="Pfam" id="PF00126">
    <property type="entry name" value="HTH_1"/>
    <property type="match status" value="1"/>
</dbReference>
<dbReference type="EMBL" id="CADILG010000018">
    <property type="protein sequence ID" value="CAB3871846.1"/>
    <property type="molecule type" value="Genomic_DNA"/>
</dbReference>
<dbReference type="SUPFAM" id="SSF53850">
    <property type="entry name" value="Periplasmic binding protein-like II"/>
    <property type="match status" value="1"/>
</dbReference>
<evidence type="ECO:0000259" key="5">
    <source>
        <dbReference type="PROSITE" id="PS50931"/>
    </source>
</evidence>
<dbReference type="PRINTS" id="PR00039">
    <property type="entry name" value="HTHLYSR"/>
</dbReference>
<comment type="similarity">
    <text evidence="1">Belongs to the LysR transcriptional regulatory family.</text>
</comment>
<protein>
    <submittedName>
        <fullName evidence="6">HTH-type transcriptional regulator BenM</fullName>
    </submittedName>
</protein>
<dbReference type="InterPro" id="IPR000847">
    <property type="entry name" value="LysR_HTH_N"/>
</dbReference>
<feature type="domain" description="HTH lysR-type" evidence="5">
    <location>
        <begin position="1"/>
        <end position="58"/>
    </location>
</feature>
<reference evidence="6 7" key="1">
    <citation type="submission" date="2020-04" db="EMBL/GenBank/DDBJ databases">
        <authorList>
            <person name="De Canck E."/>
        </authorList>
    </citation>
    <scope>NUCLEOTIDE SEQUENCE [LARGE SCALE GENOMIC DNA]</scope>
    <source>
        <strain evidence="6 7">LMG 26858</strain>
    </source>
</reference>
<evidence type="ECO:0000256" key="3">
    <source>
        <dbReference type="ARBA" id="ARBA00023125"/>
    </source>
</evidence>
<evidence type="ECO:0000313" key="7">
    <source>
        <dbReference type="Proteomes" id="UP000494117"/>
    </source>
</evidence>
<dbReference type="AlphaFoldDB" id="A0A6S7D8X1"/>
<dbReference type="SUPFAM" id="SSF46785">
    <property type="entry name" value="Winged helix' DNA-binding domain"/>
    <property type="match status" value="1"/>
</dbReference>
<dbReference type="CDD" id="cd08414">
    <property type="entry name" value="PBP2_LTTR_aromatics_like"/>
    <property type="match status" value="1"/>
</dbReference>
<dbReference type="RefSeq" id="WP_175207614.1">
    <property type="nucleotide sequence ID" value="NZ_CADILG010000018.1"/>
</dbReference>
<dbReference type="Pfam" id="PF03466">
    <property type="entry name" value="LysR_substrate"/>
    <property type="match status" value="1"/>
</dbReference>
<evidence type="ECO:0000256" key="1">
    <source>
        <dbReference type="ARBA" id="ARBA00009437"/>
    </source>
</evidence>